<dbReference type="Gene3D" id="3.30.710.10">
    <property type="entry name" value="Potassium Channel Kv1.1, Chain A"/>
    <property type="match status" value="1"/>
</dbReference>
<dbReference type="CDD" id="cd00121">
    <property type="entry name" value="MATH"/>
    <property type="match status" value="1"/>
</dbReference>
<evidence type="ECO:0000313" key="4">
    <source>
        <dbReference type="EnsemblPlants" id="TraesCS2A02G471000.1"/>
    </source>
</evidence>
<dbReference type="SUPFAM" id="SSF54695">
    <property type="entry name" value="POZ domain"/>
    <property type="match status" value="1"/>
</dbReference>
<protein>
    <recommendedName>
        <fullName evidence="3">BTB domain-containing protein</fullName>
    </recommendedName>
</protein>
<dbReference type="Pfam" id="PF24570">
    <property type="entry name" value="BACK_BPM_SPOP"/>
    <property type="match status" value="1"/>
</dbReference>
<dbReference type="InterPro" id="IPR000210">
    <property type="entry name" value="BTB/POZ_dom"/>
</dbReference>
<dbReference type="InterPro" id="IPR056423">
    <property type="entry name" value="BACK_BPM_SPOP"/>
</dbReference>
<dbReference type="Gramene" id="TraesCS2A03G1105900.1">
    <property type="protein sequence ID" value="TraesCS2A03G1105900.1.CDS"/>
    <property type="gene ID" value="TraesCS2A03G1105900"/>
</dbReference>
<reference evidence="4" key="2">
    <citation type="submission" date="2018-10" db="UniProtKB">
        <authorList>
            <consortium name="EnsemblPlants"/>
        </authorList>
    </citation>
    <scope>IDENTIFICATION</scope>
</reference>
<dbReference type="InterPro" id="IPR002083">
    <property type="entry name" value="MATH/TRAF_dom"/>
</dbReference>
<dbReference type="SMART" id="SM00225">
    <property type="entry name" value="BTB"/>
    <property type="match status" value="1"/>
</dbReference>
<reference evidence="4" key="1">
    <citation type="submission" date="2018-08" db="EMBL/GenBank/DDBJ databases">
        <authorList>
            <person name="Rossello M."/>
        </authorList>
    </citation>
    <scope>NUCLEOTIDE SEQUENCE [LARGE SCALE GENOMIC DNA]</scope>
    <source>
        <strain evidence="4">cv. Chinese Spring</strain>
    </source>
</reference>
<keyword evidence="5" id="KW-1185">Reference proteome</keyword>
<dbReference type="InterPro" id="IPR011333">
    <property type="entry name" value="SKP1/BTB/POZ_sf"/>
</dbReference>
<evidence type="ECO:0000256" key="1">
    <source>
        <dbReference type="ARBA" id="ARBA00004906"/>
    </source>
</evidence>
<dbReference type="Gene3D" id="6.10.250.3030">
    <property type="match status" value="1"/>
</dbReference>
<dbReference type="GO" id="GO:0016567">
    <property type="term" value="P:protein ubiquitination"/>
    <property type="evidence" value="ECO:0007669"/>
    <property type="project" value="InterPro"/>
</dbReference>
<sequence>MANRRTWDTDHFCAADISPTFPGFVRRSKLTSRRYLVDDCLTIRCVVTLVNPRTERTTAGPAAAAPLPEMLGHLERMLRDGKGADVTIDVAGRAFRVHRCMLAARSPVFDAELFGPMKGKGTEHIEVPDMEPAVFEMLLRFIYTDSLLGDGEDCGVAMTQHLLVAADRYGVDKLKQACDVKLRRSLDVRTVATTLALAEQHQCPLLRDSCLKFMSSSPNVLADVLKTDGFRHLTCFKE</sequence>
<dbReference type="Gramene" id="TraesCS2A02G471000.1">
    <property type="protein sequence ID" value="TraesCS2A02G471000.1"/>
    <property type="gene ID" value="TraesCS2A02G471000"/>
</dbReference>
<dbReference type="Gene3D" id="2.60.210.10">
    <property type="entry name" value="Apoptosis, Tumor Necrosis Factor Receptor Associated Protein 2, Chain A"/>
    <property type="match status" value="1"/>
</dbReference>
<dbReference type="AlphaFoldDB" id="A0A3B6B5P2"/>
<dbReference type="SUPFAM" id="SSF49599">
    <property type="entry name" value="TRAF domain-like"/>
    <property type="match status" value="1"/>
</dbReference>
<dbReference type="PANTHER" id="PTHR26379">
    <property type="entry name" value="BTB/POZ AND MATH DOMAIN-CONTAINING PROTEIN 1"/>
    <property type="match status" value="1"/>
</dbReference>
<dbReference type="PROSITE" id="PS50097">
    <property type="entry name" value="BTB"/>
    <property type="match status" value="1"/>
</dbReference>
<dbReference type="PANTHER" id="PTHR26379:SF490">
    <property type="entry name" value="BTB DOMAIN-CONTAINING PROTEIN"/>
    <property type="match status" value="1"/>
</dbReference>
<comment type="similarity">
    <text evidence="2">Belongs to the Tdpoz family.</text>
</comment>
<dbReference type="OrthoDB" id="6701352at2759"/>
<accession>A0A3B6B5P2</accession>
<dbReference type="Pfam" id="PF00651">
    <property type="entry name" value="BTB"/>
    <property type="match status" value="1"/>
</dbReference>
<evidence type="ECO:0000313" key="5">
    <source>
        <dbReference type="Proteomes" id="UP000019116"/>
    </source>
</evidence>
<dbReference type="Gramene" id="TraesROB_scaffold_129697_01G000200.1">
    <property type="protein sequence ID" value="TraesROB_scaffold_129697_01G000200.1"/>
    <property type="gene ID" value="TraesROB_scaffold_129697_01G000200"/>
</dbReference>
<dbReference type="STRING" id="4565.A0A3B6B5P2"/>
<organism evidence="4">
    <name type="scientific">Triticum aestivum</name>
    <name type="common">Wheat</name>
    <dbReference type="NCBI Taxonomy" id="4565"/>
    <lineage>
        <taxon>Eukaryota</taxon>
        <taxon>Viridiplantae</taxon>
        <taxon>Streptophyta</taxon>
        <taxon>Embryophyta</taxon>
        <taxon>Tracheophyta</taxon>
        <taxon>Spermatophyta</taxon>
        <taxon>Magnoliopsida</taxon>
        <taxon>Liliopsida</taxon>
        <taxon>Poales</taxon>
        <taxon>Poaceae</taxon>
        <taxon>BOP clade</taxon>
        <taxon>Pooideae</taxon>
        <taxon>Triticodae</taxon>
        <taxon>Triticeae</taxon>
        <taxon>Triticinae</taxon>
        <taxon>Triticum</taxon>
    </lineage>
</organism>
<feature type="domain" description="BTB" evidence="3">
    <location>
        <begin position="84"/>
        <end position="147"/>
    </location>
</feature>
<dbReference type="InterPro" id="IPR008974">
    <property type="entry name" value="TRAF-like"/>
</dbReference>
<dbReference type="SMR" id="A0A3B6B5P2"/>
<dbReference type="OMA" id="EISADNC"/>
<evidence type="ECO:0000259" key="3">
    <source>
        <dbReference type="PROSITE" id="PS50097"/>
    </source>
</evidence>
<name>A0A3B6B5P2_WHEAT</name>
<comment type="pathway">
    <text evidence="1">Protein modification; protein ubiquitination.</text>
</comment>
<dbReference type="EnsemblPlants" id="TraesCS2A02G471000.1">
    <property type="protein sequence ID" value="TraesCS2A02G471000.1"/>
    <property type="gene ID" value="TraesCS2A02G471000"/>
</dbReference>
<dbReference type="Gramene" id="TraesCAD_scaffold_117920_01G000100.1">
    <property type="protein sequence ID" value="TraesCAD_scaffold_117920_01G000100.1"/>
    <property type="gene ID" value="TraesCAD_scaffold_117920_01G000100"/>
</dbReference>
<evidence type="ECO:0000256" key="2">
    <source>
        <dbReference type="ARBA" id="ARBA00010846"/>
    </source>
</evidence>
<proteinExistence type="inferred from homology"/>
<dbReference type="InterPro" id="IPR045005">
    <property type="entry name" value="BPM1-6"/>
</dbReference>
<dbReference type="Proteomes" id="UP000019116">
    <property type="component" value="Chromosome 2A"/>
</dbReference>